<evidence type="ECO:0000256" key="14">
    <source>
        <dbReference type="ARBA" id="ARBA00061871"/>
    </source>
</evidence>
<feature type="region of interest" description="Disordered" evidence="16">
    <location>
        <begin position="503"/>
        <end position="522"/>
    </location>
</feature>
<dbReference type="InterPro" id="IPR050365">
    <property type="entry name" value="TIM50"/>
</dbReference>
<feature type="compositionally biased region" description="Low complexity" evidence="16">
    <location>
        <begin position="427"/>
        <end position="440"/>
    </location>
</feature>
<evidence type="ECO:0000256" key="4">
    <source>
        <dbReference type="ARBA" id="ARBA00022448"/>
    </source>
</evidence>
<protein>
    <recommendedName>
        <fullName evidence="3 15">Mitochondrial import inner membrane translocase subunit TIM50</fullName>
    </recommendedName>
</protein>
<dbReference type="PANTHER" id="PTHR12210">
    <property type="entry name" value="DULLARD PROTEIN PHOSPHATASE"/>
    <property type="match status" value="1"/>
</dbReference>
<evidence type="ECO:0000256" key="13">
    <source>
        <dbReference type="ARBA" id="ARBA00059797"/>
    </source>
</evidence>
<comment type="function">
    <text evidence="13">Essential component of the TIM23 complex, a complex that mediates the translocation of transit peptide-containing proteins across the mitochondrial inner membrane. Required to direct preproteins in transit and direct them to the channel protein TIM23, and possibly facilitates transfer of the translocating proteins from the TOM complex to the TIM23 complex.</text>
</comment>
<feature type="domain" description="FCP1 homology" evidence="17">
    <location>
        <begin position="236"/>
        <end position="379"/>
    </location>
</feature>
<evidence type="ECO:0000256" key="6">
    <source>
        <dbReference type="ARBA" id="ARBA00022792"/>
    </source>
</evidence>
<feature type="compositionally biased region" description="Basic and acidic residues" evidence="16">
    <location>
        <begin position="111"/>
        <end position="120"/>
    </location>
</feature>
<sequence length="522" mass="59501">MLSRTFPALIRASTLRSPQPILRTALFSAPSRTYAKVGKPRQPQLQPESSQPPRKPAYSSKPSASDDVTASTSLNETQQPGESTSGSEPDQPLPDLTKGIPSTLAYELNEAQRAHSKADKGSLNITEDPAEPLPSEEDGGPRRPRVEYVSSSDRKKNTAFRYTYLFLGLGLVGYTLYLGRNWETEELREKHAEGAPNGWSPGMIFTRVRARMESTRSYYNDPVTTKLLPDEEKNPEMRMPFTLVLSLEDMLVHQEWDRAHGWRIAKRPGVDYFLRYLTQYYEIVLFTSQPSAIADQVLRKLDPYMMIRWPLFREATLYKDGQYIKDLSYLNRDLKKIVIIDTKAEHVQNQPENAIILPKWNGDPKDQTLIQMIPFLEYLASMGFDDARTVLKSFEGKHVPTEFARREKLLREKFEADRKTKTKPKKSLGLGSLLGKQQSPDGLGSTDEALAEGKMIWDIIRERGQRGYQELDKNIREEGPKWLAAREAEEKAMQDEAMKNMTRGGFMSGWFGGKKPGEEEKR</sequence>
<dbReference type="AlphaFoldDB" id="A0A0N1HM71"/>
<feature type="region of interest" description="Disordered" evidence="16">
    <location>
        <begin position="414"/>
        <end position="446"/>
    </location>
</feature>
<feature type="compositionally biased region" description="Polar residues" evidence="16">
    <location>
        <begin position="60"/>
        <end position="88"/>
    </location>
</feature>
<dbReference type="InterPro" id="IPR004274">
    <property type="entry name" value="FCP1_dom"/>
</dbReference>
<keyword evidence="7 15" id="KW-0653">Protein transport</keyword>
<dbReference type="GO" id="GO:0005744">
    <property type="term" value="C:TIM23 mitochondrial import inner membrane translocase complex"/>
    <property type="evidence" value="ECO:0007669"/>
    <property type="project" value="UniProtKB-UniRule"/>
</dbReference>
<evidence type="ECO:0000313" key="18">
    <source>
        <dbReference type="EMBL" id="KPI38300.1"/>
    </source>
</evidence>
<evidence type="ECO:0000256" key="9">
    <source>
        <dbReference type="ARBA" id="ARBA00022989"/>
    </source>
</evidence>
<accession>A0A0N1HM71</accession>
<evidence type="ECO:0000256" key="2">
    <source>
        <dbReference type="ARBA" id="ARBA00006344"/>
    </source>
</evidence>
<reference evidence="18 19" key="1">
    <citation type="submission" date="2015-06" db="EMBL/GenBank/DDBJ databases">
        <title>Draft genome of the ant-associated black yeast Phialophora attae CBS 131958.</title>
        <authorList>
            <person name="Moreno L.F."/>
            <person name="Stielow B.J."/>
            <person name="de Hoog S."/>
            <person name="Vicente V.A."/>
            <person name="Weiss V.A."/>
            <person name="de Vries M."/>
            <person name="Cruz L.M."/>
            <person name="Souza E.M."/>
        </authorList>
    </citation>
    <scope>NUCLEOTIDE SEQUENCE [LARGE SCALE GENOMIC DNA]</scope>
    <source>
        <strain evidence="18 19">CBS 131958</strain>
    </source>
</reference>
<keyword evidence="4 15" id="KW-0813">Transport</keyword>
<name>A0A0N1HM71_9EURO</name>
<organism evidence="18 19">
    <name type="scientific">Cyphellophora attinorum</name>
    <dbReference type="NCBI Taxonomy" id="1664694"/>
    <lineage>
        <taxon>Eukaryota</taxon>
        <taxon>Fungi</taxon>
        <taxon>Dikarya</taxon>
        <taxon>Ascomycota</taxon>
        <taxon>Pezizomycotina</taxon>
        <taxon>Eurotiomycetes</taxon>
        <taxon>Chaetothyriomycetidae</taxon>
        <taxon>Chaetothyriales</taxon>
        <taxon>Cyphellophoraceae</taxon>
        <taxon>Cyphellophora</taxon>
    </lineage>
</organism>
<evidence type="ECO:0000256" key="7">
    <source>
        <dbReference type="ARBA" id="ARBA00022927"/>
    </source>
</evidence>
<comment type="caution">
    <text evidence="18">The sequence shown here is derived from an EMBL/GenBank/DDBJ whole genome shotgun (WGS) entry which is preliminary data.</text>
</comment>
<dbReference type="OrthoDB" id="287041at2759"/>
<evidence type="ECO:0000259" key="17">
    <source>
        <dbReference type="PROSITE" id="PS50969"/>
    </source>
</evidence>
<comment type="subunit">
    <text evidence="14">Component of the TIM23 complex, at least composed of TIM23/timX, TIM17/timQ, tim50 and TIM21/timU. Interacts with preproteins in transit.</text>
</comment>
<evidence type="ECO:0000256" key="5">
    <source>
        <dbReference type="ARBA" id="ARBA00022692"/>
    </source>
</evidence>
<dbReference type="GO" id="GO:0015031">
    <property type="term" value="P:protein transport"/>
    <property type="evidence" value="ECO:0007669"/>
    <property type="project" value="UniProtKB-KW"/>
</dbReference>
<dbReference type="VEuPathDB" id="FungiDB:AB675_12171"/>
<dbReference type="EMBL" id="LFJN01000019">
    <property type="protein sequence ID" value="KPI38300.1"/>
    <property type="molecule type" value="Genomic_DNA"/>
</dbReference>
<feature type="region of interest" description="Disordered" evidence="16">
    <location>
        <begin position="111"/>
        <end position="150"/>
    </location>
</feature>
<keyword evidence="8 15" id="KW-0809">Transit peptide</keyword>
<feature type="compositionally biased region" description="Basic and acidic residues" evidence="16">
    <location>
        <begin position="139"/>
        <end position="150"/>
    </location>
</feature>
<dbReference type="InterPro" id="IPR036412">
    <property type="entry name" value="HAD-like_sf"/>
</dbReference>
<keyword evidence="9" id="KW-1133">Transmembrane helix</keyword>
<keyword evidence="19" id="KW-1185">Reference proteome</keyword>
<keyword evidence="12" id="KW-0472">Membrane</keyword>
<keyword evidence="10 15" id="KW-0811">Translocation</keyword>
<keyword evidence="5" id="KW-0812">Transmembrane</keyword>
<keyword evidence="11 15" id="KW-0496">Mitochondrion</keyword>
<comment type="subcellular location">
    <subcellularLocation>
        <location evidence="1 15">Mitochondrion inner membrane</location>
        <topology evidence="1 15">Single-pass membrane protein</topology>
    </subcellularLocation>
</comment>
<dbReference type="GeneID" id="28732958"/>
<evidence type="ECO:0000256" key="3">
    <source>
        <dbReference type="ARBA" id="ARBA00020799"/>
    </source>
</evidence>
<dbReference type="Gene3D" id="3.40.50.1000">
    <property type="entry name" value="HAD superfamily/HAD-like"/>
    <property type="match status" value="1"/>
</dbReference>
<keyword evidence="6" id="KW-0999">Mitochondrion inner membrane</keyword>
<evidence type="ECO:0000256" key="11">
    <source>
        <dbReference type="ARBA" id="ARBA00023128"/>
    </source>
</evidence>
<evidence type="ECO:0000256" key="1">
    <source>
        <dbReference type="ARBA" id="ARBA00004434"/>
    </source>
</evidence>
<dbReference type="Pfam" id="PF03031">
    <property type="entry name" value="NIF"/>
    <property type="match status" value="1"/>
</dbReference>
<gene>
    <name evidence="18" type="ORF">AB675_12171</name>
</gene>
<proteinExistence type="inferred from homology"/>
<dbReference type="SMART" id="SM00577">
    <property type="entry name" value="CPDc"/>
    <property type="match status" value="1"/>
</dbReference>
<dbReference type="RefSeq" id="XP_017998263.1">
    <property type="nucleotide sequence ID" value="XM_018141078.1"/>
</dbReference>
<evidence type="ECO:0000256" key="16">
    <source>
        <dbReference type="SAM" id="MobiDB-lite"/>
    </source>
</evidence>
<feature type="region of interest" description="Disordered" evidence="16">
    <location>
        <begin position="32"/>
        <end position="99"/>
    </location>
</feature>
<comment type="similarity">
    <text evidence="2 15">Belongs to the TIM50 family.</text>
</comment>
<evidence type="ECO:0000256" key="10">
    <source>
        <dbReference type="ARBA" id="ARBA00023010"/>
    </source>
</evidence>
<evidence type="ECO:0000256" key="15">
    <source>
        <dbReference type="RuleBase" id="RU365079"/>
    </source>
</evidence>
<dbReference type="CDD" id="cd07521">
    <property type="entry name" value="HAD_FCP1-like"/>
    <property type="match status" value="1"/>
</dbReference>
<dbReference type="PROSITE" id="PS50969">
    <property type="entry name" value="FCP1"/>
    <property type="match status" value="1"/>
</dbReference>
<evidence type="ECO:0000256" key="8">
    <source>
        <dbReference type="ARBA" id="ARBA00022946"/>
    </source>
</evidence>
<evidence type="ECO:0000256" key="12">
    <source>
        <dbReference type="ARBA" id="ARBA00023136"/>
    </source>
</evidence>
<dbReference type="InterPro" id="IPR023214">
    <property type="entry name" value="HAD_sf"/>
</dbReference>
<dbReference type="FunFam" id="3.40.50.1000:FF:000019">
    <property type="entry name" value="Mitochondrial import inner membrane translocase subunit TIM50"/>
    <property type="match status" value="1"/>
</dbReference>
<dbReference type="Proteomes" id="UP000038010">
    <property type="component" value="Unassembled WGS sequence"/>
</dbReference>
<feature type="compositionally biased region" description="Low complexity" evidence="16">
    <location>
        <begin position="40"/>
        <end position="52"/>
    </location>
</feature>
<feature type="compositionally biased region" description="Acidic residues" evidence="16">
    <location>
        <begin position="128"/>
        <end position="138"/>
    </location>
</feature>
<evidence type="ECO:0000313" key="19">
    <source>
        <dbReference type="Proteomes" id="UP000038010"/>
    </source>
</evidence>
<dbReference type="STRING" id="1664694.A0A0N1HM71"/>
<dbReference type="SUPFAM" id="SSF56784">
    <property type="entry name" value="HAD-like"/>
    <property type="match status" value="1"/>
</dbReference>